<dbReference type="SMART" id="SM00220">
    <property type="entry name" value="S_TKc"/>
    <property type="match status" value="1"/>
</dbReference>
<dbReference type="Gene3D" id="1.10.510.10">
    <property type="entry name" value="Transferase(Phosphotransferase) domain 1"/>
    <property type="match status" value="1"/>
</dbReference>
<evidence type="ECO:0000256" key="1">
    <source>
        <dbReference type="ARBA" id="ARBA00012513"/>
    </source>
</evidence>
<reference evidence="14" key="1">
    <citation type="submission" date="2017-02" db="UniProtKB">
        <authorList>
            <consortium name="WormBaseParasite"/>
        </authorList>
    </citation>
    <scope>IDENTIFICATION</scope>
</reference>
<dbReference type="PROSITE" id="PS00107">
    <property type="entry name" value="PROTEIN_KINASE_ATP"/>
    <property type="match status" value="1"/>
</dbReference>
<proteinExistence type="inferred from homology"/>
<evidence type="ECO:0000256" key="10">
    <source>
        <dbReference type="RuleBase" id="RU000304"/>
    </source>
</evidence>
<dbReference type="PROSITE" id="PS00108">
    <property type="entry name" value="PROTEIN_KINASE_ST"/>
    <property type="match status" value="1"/>
</dbReference>
<keyword evidence="5" id="KW-0418">Kinase</keyword>
<keyword evidence="3" id="KW-0808">Transferase</keyword>
<feature type="domain" description="Protein kinase" evidence="11">
    <location>
        <begin position="121"/>
        <end position="406"/>
    </location>
</feature>
<evidence type="ECO:0000256" key="5">
    <source>
        <dbReference type="ARBA" id="ARBA00022777"/>
    </source>
</evidence>
<evidence type="ECO:0000313" key="14">
    <source>
        <dbReference type="WBParaSite" id="HDID_0000882801-mRNA-1"/>
    </source>
</evidence>
<comment type="catalytic activity">
    <reaction evidence="8">
        <text>L-seryl-[protein] + ATP = O-phospho-L-seryl-[protein] + ADP + H(+)</text>
        <dbReference type="Rhea" id="RHEA:17989"/>
        <dbReference type="Rhea" id="RHEA-COMP:9863"/>
        <dbReference type="Rhea" id="RHEA-COMP:11604"/>
        <dbReference type="ChEBI" id="CHEBI:15378"/>
        <dbReference type="ChEBI" id="CHEBI:29999"/>
        <dbReference type="ChEBI" id="CHEBI:30616"/>
        <dbReference type="ChEBI" id="CHEBI:83421"/>
        <dbReference type="ChEBI" id="CHEBI:456216"/>
        <dbReference type="EC" id="2.7.11.1"/>
    </reaction>
</comment>
<evidence type="ECO:0000313" key="13">
    <source>
        <dbReference type="Proteomes" id="UP000274504"/>
    </source>
</evidence>
<dbReference type="InterPro" id="IPR011009">
    <property type="entry name" value="Kinase-like_dom_sf"/>
</dbReference>
<dbReference type="SUPFAM" id="SSF56112">
    <property type="entry name" value="Protein kinase-like (PK-like)"/>
    <property type="match status" value="1"/>
</dbReference>
<dbReference type="EMBL" id="UYSG01011150">
    <property type="protein sequence ID" value="VDL61144.1"/>
    <property type="molecule type" value="Genomic_DNA"/>
</dbReference>
<feature type="binding site" evidence="9">
    <location>
        <position position="150"/>
    </location>
    <ligand>
        <name>ATP</name>
        <dbReference type="ChEBI" id="CHEBI:30616"/>
    </ligand>
</feature>
<dbReference type="GO" id="GO:0006357">
    <property type="term" value="P:regulation of transcription by RNA polymerase II"/>
    <property type="evidence" value="ECO:0007669"/>
    <property type="project" value="UniProtKB-ARBA"/>
</dbReference>
<keyword evidence="4 9" id="KW-0547">Nucleotide-binding</keyword>
<dbReference type="GO" id="GO:0004674">
    <property type="term" value="F:protein serine/threonine kinase activity"/>
    <property type="evidence" value="ECO:0007669"/>
    <property type="project" value="UniProtKB-KW"/>
</dbReference>
<dbReference type="GO" id="GO:0051726">
    <property type="term" value="P:regulation of cell cycle"/>
    <property type="evidence" value="ECO:0007669"/>
    <property type="project" value="TreeGrafter"/>
</dbReference>
<evidence type="ECO:0000256" key="8">
    <source>
        <dbReference type="ARBA" id="ARBA00048679"/>
    </source>
</evidence>
<evidence type="ECO:0000256" key="7">
    <source>
        <dbReference type="ARBA" id="ARBA00047899"/>
    </source>
</evidence>
<accession>A0A0R3STR7</accession>
<evidence type="ECO:0000256" key="9">
    <source>
        <dbReference type="PROSITE-ProRule" id="PRU10141"/>
    </source>
</evidence>
<dbReference type="PANTHER" id="PTHR24054">
    <property type="entry name" value="CASEIN KINASE II SUBUNIT ALPHA"/>
    <property type="match status" value="1"/>
</dbReference>
<dbReference type="GO" id="GO:0005524">
    <property type="term" value="F:ATP binding"/>
    <property type="evidence" value="ECO:0007669"/>
    <property type="project" value="UniProtKB-UniRule"/>
</dbReference>
<comment type="catalytic activity">
    <reaction evidence="7">
        <text>L-threonyl-[protein] + ATP = O-phospho-L-threonyl-[protein] + ADP + H(+)</text>
        <dbReference type="Rhea" id="RHEA:46608"/>
        <dbReference type="Rhea" id="RHEA-COMP:11060"/>
        <dbReference type="Rhea" id="RHEA-COMP:11605"/>
        <dbReference type="ChEBI" id="CHEBI:15378"/>
        <dbReference type="ChEBI" id="CHEBI:30013"/>
        <dbReference type="ChEBI" id="CHEBI:30616"/>
        <dbReference type="ChEBI" id="CHEBI:61977"/>
        <dbReference type="ChEBI" id="CHEBI:456216"/>
        <dbReference type="EC" id="2.7.11.1"/>
    </reaction>
</comment>
<dbReference type="Gene3D" id="3.30.200.20">
    <property type="entry name" value="Phosphorylase Kinase, domain 1"/>
    <property type="match status" value="1"/>
</dbReference>
<comment type="similarity">
    <text evidence="10">Belongs to the protein kinase superfamily.</text>
</comment>
<dbReference type="GO" id="GO:0031981">
    <property type="term" value="C:nuclear lumen"/>
    <property type="evidence" value="ECO:0007669"/>
    <property type="project" value="UniProtKB-ARBA"/>
</dbReference>
<dbReference type="FunFam" id="1.10.510.10:FF:000459">
    <property type="entry name" value="Casein kinase II subunit alpha"/>
    <property type="match status" value="1"/>
</dbReference>
<sequence>MYINKVTQSYVLWLIREMSVFSATGGFSVKISEVLKESQQAVELKAVEIANGNSFTIKLVLDSKPMDFSSVYGHSSAKQKSFLEQLEEKYKVKDGLTHTKFHIQLPLETENMEPSIQNRHFVIENEVGQGSFGSVFKLKDIVNSHTFAVKCLKDVDPEMIKKEIHILEKMRNSRNVIHFYGAVYIEPLRATCLVMEHINCISLDDILDSLTLEDIRYYSHQLLIAIDECHKRGIIHRDIKPDNILVDPLKRELRLIDFGVADLYDANKPQETDIGTLNFYAPELLMDYKMFDHAIDMWAFGCIFASAVFRRRRLFEGDTFTEVLQDITSVLGSDKLFEYIANYGILMNSIKMTECANYPVQTWDSLITEENSDVATAEALDLVDKLIVFDHKCRLSAEEAMKHPFFNE</sequence>
<dbReference type="EC" id="2.7.11.1" evidence="1"/>
<dbReference type="GO" id="GO:0005956">
    <property type="term" value="C:protein kinase CK2 complex"/>
    <property type="evidence" value="ECO:0007669"/>
    <property type="project" value="TreeGrafter"/>
</dbReference>
<dbReference type="InterPro" id="IPR008271">
    <property type="entry name" value="Ser/Thr_kinase_AS"/>
</dbReference>
<evidence type="ECO:0000313" key="12">
    <source>
        <dbReference type="EMBL" id="VDL61144.1"/>
    </source>
</evidence>
<dbReference type="Proteomes" id="UP000274504">
    <property type="component" value="Unassembled WGS sequence"/>
</dbReference>
<evidence type="ECO:0000256" key="4">
    <source>
        <dbReference type="ARBA" id="ARBA00022741"/>
    </source>
</evidence>
<keyword evidence="6 9" id="KW-0067">ATP-binding</keyword>
<dbReference type="PANTHER" id="PTHR24054:SF0">
    <property type="entry name" value="CASEIN KINASE II SUBUNIT ALPHA"/>
    <property type="match status" value="1"/>
</dbReference>
<evidence type="ECO:0000256" key="2">
    <source>
        <dbReference type="ARBA" id="ARBA00022527"/>
    </source>
</evidence>
<dbReference type="Pfam" id="PF00069">
    <property type="entry name" value="Pkinase"/>
    <property type="match status" value="1"/>
</dbReference>
<dbReference type="InterPro" id="IPR017441">
    <property type="entry name" value="Protein_kinase_ATP_BS"/>
</dbReference>
<reference evidence="12 13" key="2">
    <citation type="submission" date="2018-11" db="EMBL/GenBank/DDBJ databases">
        <authorList>
            <consortium name="Pathogen Informatics"/>
        </authorList>
    </citation>
    <scope>NUCLEOTIDE SEQUENCE [LARGE SCALE GENOMIC DNA]</scope>
</reference>
<name>A0A0R3STR7_HYMDI</name>
<protein>
    <recommendedName>
        <fullName evidence="1">non-specific serine/threonine protein kinase</fullName>
        <ecNumber evidence="1">2.7.11.1</ecNumber>
    </recommendedName>
</protein>
<gene>
    <name evidence="12" type="ORF">HDID_LOCUS8826</name>
</gene>
<dbReference type="InterPro" id="IPR000719">
    <property type="entry name" value="Prot_kinase_dom"/>
</dbReference>
<dbReference type="PROSITE" id="PS50011">
    <property type="entry name" value="PROTEIN_KINASE_DOM"/>
    <property type="match status" value="1"/>
</dbReference>
<dbReference type="AlphaFoldDB" id="A0A0R3STR7"/>
<dbReference type="GO" id="GO:0005829">
    <property type="term" value="C:cytosol"/>
    <property type="evidence" value="ECO:0007669"/>
    <property type="project" value="TreeGrafter"/>
</dbReference>
<evidence type="ECO:0000256" key="6">
    <source>
        <dbReference type="ARBA" id="ARBA00022840"/>
    </source>
</evidence>
<keyword evidence="2 10" id="KW-0723">Serine/threonine-protein kinase</keyword>
<dbReference type="InterPro" id="IPR045216">
    <property type="entry name" value="CK2_alpha"/>
</dbReference>
<dbReference type="WBParaSite" id="HDID_0000882801-mRNA-1">
    <property type="protein sequence ID" value="HDID_0000882801-mRNA-1"/>
    <property type="gene ID" value="HDID_0000882801"/>
</dbReference>
<evidence type="ECO:0000256" key="3">
    <source>
        <dbReference type="ARBA" id="ARBA00022679"/>
    </source>
</evidence>
<dbReference type="STRING" id="6216.A0A0R3STR7"/>
<evidence type="ECO:0000259" key="11">
    <source>
        <dbReference type="PROSITE" id="PS50011"/>
    </source>
</evidence>
<organism evidence="14">
    <name type="scientific">Hymenolepis diminuta</name>
    <name type="common">Rat tapeworm</name>
    <dbReference type="NCBI Taxonomy" id="6216"/>
    <lineage>
        <taxon>Eukaryota</taxon>
        <taxon>Metazoa</taxon>
        <taxon>Spiralia</taxon>
        <taxon>Lophotrochozoa</taxon>
        <taxon>Platyhelminthes</taxon>
        <taxon>Cestoda</taxon>
        <taxon>Eucestoda</taxon>
        <taxon>Cyclophyllidea</taxon>
        <taxon>Hymenolepididae</taxon>
        <taxon>Hymenolepis</taxon>
    </lineage>
</organism>
<dbReference type="OrthoDB" id="10020333at2759"/>